<dbReference type="Pfam" id="PF00857">
    <property type="entry name" value="Isochorismatase"/>
    <property type="match status" value="1"/>
</dbReference>
<evidence type="ECO:0000313" key="3">
    <source>
        <dbReference type="EMBL" id="ANP73612.1"/>
    </source>
</evidence>
<sequence length="235" mass="24343">MSADDAFAGLSNRAGALLVVDVQRSFADLGYLADYGLDTAAEESINAAIRSTAGLVDAARAAGVPVVWIELASDPEQLWGASNWLRGRGFDEPMDDTEPCVIGTPGADWYGLEPAAGEPRVQKRHYSGFQGTELHALLQGLGVVWVAVAGLTTECCIAATATDAFQLDYPVLIPSDATAAYEVRVHENALEILALTTAHVVTSDELAGFFPVPVADATAPGAPAASVLTGSAVSA</sequence>
<proteinExistence type="predicted"/>
<dbReference type="Proteomes" id="UP000092582">
    <property type="component" value="Chromosome 1"/>
</dbReference>
<dbReference type="EMBL" id="CP016282">
    <property type="protein sequence ID" value="ANP73612.1"/>
    <property type="molecule type" value="Genomic_DNA"/>
</dbReference>
<gene>
    <name evidence="3" type="ORF">PA27867_2672</name>
</gene>
<dbReference type="AlphaFoldDB" id="A0A1B1BLV5"/>
<dbReference type="STRING" id="670052.PA27867_2672"/>
<dbReference type="Gene3D" id="3.40.50.850">
    <property type="entry name" value="Isochorismatase-like"/>
    <property type="match status" value="1"/>
</dbReference>
<dbReference type="GO" id="GO:0016787">
    <property type="term" value="F:hydrolase activity"/>
    <property type="evidence" value="ECO:0007669"/>
    <property type="project" value="UniProtKB-KW"/>
</dbReference>
<dbReference type="RefSeq" id="WP_066597152.1">
    <property type="nucleotide sequence ID" value="NZ_CP016282.1"/>
</dbReference>
<keyword evidence="4" id="KW-1185">Reference proteome</keyword>
<name>A0A1B1BLV5_9MICO</name>
<organism evidence="3 4">
    <name type="scientific">Cryobacterium arcticum</name>
    <dbReference type="NCBI Taxonomy" id="670052"/>
    <lineage>
        <taxon>Bacteria</taxon>
        <taxon>Bacillati</taxon>
        <taxon>Actinomycetota</taxon>
        <taxon>Actinomycetes</taxon>
        <taxon>Micrococcales</taxon>
        <taxon>Microbacteriaceae</taxon>
        <taxon>Cryobacterium</taxon>
    </lineage>
</organism>
<dbReference type="SUPFAM" id="SSF52499">
    <property type="entry name" value="Isochorismatase-like hydrolases"/>
    <property type="match status" value="1"/>
</dbReference>
<dbReference type="PANTHER" id="PTHR43540">
    <property type="entry name" value="PEROXYUREIDOACRYLATE/UREIDOACRYLATE AMIDOHYDROLASE-RELATED"/>
    <property type="match status" value="1"/>
</dbReference>
<dbReference type="OrthoDB" id="3174612at2"/>
<protein>
    <submittedName>
        <fullName evidence="3">Isochorismatase</fullName>
    </submittedName>
</protein>
<feature type="domain" description="Isochorismatase-like" evidence="2">
    <location>
        <begin position="16"/>
        <end position="205"/>
    </location>
</feature>
<keyword evidence="1" id="KW-0378">Hydrolase</keyword>
<evidence type="ECO:0000259" key="2">
    <source>
        <dbReference type="Pfam" id="PF00857"/>
    </source>
</evidence>
<dbReference type="InterPro" id="IPR050272">
    <property type="entry name" value="Isochorismatase-like_hydrls"/>
</dbReference>
<reference evidence="3 4" key="1">
    <citation type="submission" date="2016-06" db="EMBL/GenBank/DDBJ databases">
        <title>Genome sequencing of Cryobacterium arcticum PAMC 27867.</title>
        <authorList>
            <person name="Lee J."/>
            <person name="Kim O.-S."/>
        </authorList>
    </citation>
    <scope>NUCLEOTIDE SEQUENCE [LARGE SCALE GENOMIC DNA]</scope>
    <source>
        <strain evidence="3 4">PAMC 27867</strain>
    </source>
</reference>
<dbReference type="CDD" id="cd00431">
    <property type="entry name" value="cysteine_hydrolases"/>
    <property type="match status" value="1"/>
</dbReference>
<evidence type="ECO:0000313" key="4">
    <source>
        <dbReference type="Proteomes" id="UP000092582"/>
    </source>
</evidence>
<dbReference type="InterPro" id="IPR000868">
    <property type="entry name" value="Isochorismatase-like_dom"/>
</dbReference>
<accession>A0A1B1BLV5</accession>
<dbReference type="InterPro" id="IPR036380">
    <property type="entry name" value="Isochorismatase-like_sf"/>
</dbReference>
<evidence type="ECO:0000256" key="1">
    <source>
        <dbReference type="ARBA" id="ARBA00022801"/>
    </source>
</evidence>
<dbReference type="KEGG" id="cart:PA27867_2672"/>